<evidence type="ECO:0000256" key="3">
    <source>
        <dbReference type="ARBA" id="ARBA00022553"/>
    </source>
</evidence>
<keyword evidence="4" id="KW-0547">Nucleotide-binding</keyword>
<dbReference type="FunFam" id="3.40.50.300:FF:000006">
    <property type="entry name" value="DNA-binding transcriptional regulator NtrC"/>
    <property type="match status" value="1"/>
</dbReference>
<proteinExistence type="predicted"/>
<dbReference type="PROSITE" id="PS00675">
    <property type="entry name" value="SIGMA54_INTERACT_1"/>
    <property type="match status" value="1"/>
</dbReference>
<dbReference type="InterPro" id="IPR002078">
    <property type="entry name" value="Sigma_54_int"/>
</dbReference>
<evidence type="ECO:0000256" key="7">
    <source>
        <dbReference type="ARBA" id="ARBA00023125"/>
    </source>
</evidence>
<dbReference type="InterPro" id="IPR025944">
    <property type="entry name" value="Sigma_54_int_dom_CS"/>
</dbReference>
<dbReference type="InterPro" id="IPR011006">
    <property type="entry name" value="CheY-like_superfamily"/>
</dbReference>
<evidence type="ECO:0000256" key="1">
    <source>
        <dbReference type="ARBA" id="ARBA00004496"/>
    </source>
</evidence>
<evidence type="ECO:0000256" key="4">
    <source>
        <dbReference type="ARBA" id="ARBA00022741"/>
    </source>
</evidence>
<dbReference type="GO" id="GO:0005737">
    <property type="term" value="C:cytoplasm"/>
    <property type="evidence" value="ECO:0007669"/>
    <property type="project" value="UniProtKB-SubCell"/>
</dbReference>
<dbReference type="SUPFAM" id="SSF52172">
    <property type="entry name" value="CheY-like"/>
    <property type="match status" value="1"/>
</dbReference>
<dbReference type="PANTHER" id="PTHR32071">
    <property type="entry name" value="TRANSCRIPTIONAL REGULATORY PROTEIN"/>
    <property type="match status" value="1"/>
</dbReference>
<dbReference type="InterPro" id="IPR003593">
    <property type="entry name" value="AAA+_ATPase"/>
</dbReference>
<dbReference type="SMART" id="SM00382">
    <property type="entry name" value="AAA"/>
    <property type="match status" value="1"/>
</dbReference>
<dbReference type="FunFam" id="1.10.8.60:FF:000014">
    <property type="entry name" value="DNA-binding transcriptional regulator NtrC"/>
    <property type="match status" value="1"/>
</dbReference>
<keyword evidence="9" id="KW-0804">Transcription</keyword>
<evidence type="ECO:0000313" key="14">
    <source>
        <dbReference type="Proteomes" id="UP000649604"/>
    </source>
</evidence>
<protein>
    <submittedName>
        <fullName evidence="13">Response regulator</fullName>
    </submittedName>
</protein>
<gene>
    <name evidence="13" type="ORF">GF339_13175</name>
</gene>
<feature type="domain" description="Sigma-54 factor interaction" evidence="11">
    <location>
        <begin position="188"/>
        <end position="414"/>
    </location>
</feature>
<evidence type="ECO:0000256" key="9">
    <source>
        <dbReference type="ARBA" id="ARBA00023163"/>
    </source>
</evidence>
<dbReference type="PROSITE" id="PS50045">
    <property type="entry name" value="SIGMA54_INTERACT_4"/>
    <property type="match status" value="1"/>
</dbReference>
<dbReference type="AlphaFoldDB" id="A0A9D5JX14"/>
<dbReference type="InterPro" id="IPR001789">
    <property type="entry name" value="Sig_transdc_resp-reg_receiver"/>
</dbReference>
<dbReference type="GO" id="GO:0000160">
    <property type="term" value="P:phosphorelay signal transduction system"/>
    <property type="evidence" value="ECO:0007669"/>
    <property type="project" value="InterPro"/>
</dbReference>
<dbReference type="Pfam" id="PF00072">
    <property type="entry name" value="Response_reg"/>
    <property type="match status" value="1"/>
</dbReference>
<dbReference type="Proteomes" id="UP000649604">
    <property type="component" value="Unassembled WGS sequence"/>
</dbReference>
<dbReference type="GO" id="GO:0005524">
    <property type="term" value="F:ATP binding"/>
    <property type="evidence" value="ECO:0007669"/>
    <property type="project" value="UniProtKB-KW"/>
</dbReference>
<evidence type="ECO:0000256" key="2">
    <source>
        <dbReference type="ARBA" id="ARBA00022490"/>
    </source>
</evidence>
<comment type="caution">
    <text evidence="13">The sequence shown here is derived from an EMBL/GenBank/DDBJ whole genome shotgun (WGS) entry which is preliminary data.</text>
</comment>
<reference evidence="13" key="1">
    <citation type="submission" date="2019-11" db="EMBL/GenBank/DDBJ databases">
        <title>Microbial mats filling the niche in hypersaline microbial mats.</title>
        <authorList>
            <person name="Wong H.L."/>
            <person name="Macleod F.I."/>
            <person name="White R.A. III"/>
            <person name="Burns B.P."/>
        </authorList>
    </citation>
    <scope>NUCLEOTIDE SEQUENCE</scope>
    <source>
        <strain evidence="13">Rbin_158</strain>
    </source>
</reference>
<dbReference type="CDD" id="cd00009">
    <property type="entry name" value="AAA"/>
    <property type="match status" value="1"/>
</dbReference>
<dbReference type="InterPro" id="IPR009057">
    <property type="entry name" value="Homeodomain-like_sf"/>
</dbReference>
<evidence type="ECO:0000259" key="12">
    <source>
        <dbReference type="PROSITE" id="PS50110"/>
    </source>
</evidence>
<evidence type="ECO:0000259" key="11">
    <source>
        <dbReference type="PROSITE" id="PS50045"/>
    </source>
</evidence>
<dbReference type="InterPro" id="IPR025943">
    <property type="entry name" value="Sigma_54_int_dom_ATP-bd_2"/>
</dbReference>
<evidence type="ECO:0000313" key="13">
    <source>
        <dbReference type="EMBL" id="MBD3325536.1"/>
    </source>
</evidence>
<dbReference type="PROSITE" id="PS50110">
    <property type="entry name" value="RESPONSE_REGULATORY"/>
    <property type="match status" value="1"/>
</dbReference>
<keyword evidence="3 10" id="KW-0597">Phosphoprotein</keyword>
<accession>A0A9D5JX14</accession>
<organism evidence="13 14">
    <name type="scientific">candidate division KSB3 bacterium</name>
    <dbReference type="NCBI Taxonomy" id="2044937"/>
    <lineage>
        <taxon>Bacteria</taxon>
        <taxon>candidate division KSB3</taxon>
    </lineage>
</organism>
<dbReference type="InterPro" id="IPR025662">
    <property type="entry name" value="Sigma_54_int_dom_ATP-bd_1"/>
</dbReference>
<dbReference type="InterPro" id="IPR027417">
    <property type="entry name" value="P-loop_NTPase"/>
</dbReference>
<keyword evidence="8" id="KW-0010">Activator</keyword>
<keyword evidence="5" id="KW-0067">ATP-binding</keyword>
<dbReference type="GO" id="GO:0043565">
    <property type="term" value="F:sequence-specific DNA binding"/>
    <property type="evidence" value="ECO:0007669"/>
    <property type="project" value="InterPro"/>
</dbReference>
<dbReference type="SMART" id="SM00448">
    <property type="entry name" value="REC"/>
    <property type="match status" value="1"/>
</dbReference>
<dbReference type="SUPFAM" id="SSF52540">
    <property type="entry name" value="P-loop containing nucleoside triphosphate hydrolases"/>
    <property type="match status" value="1"/>
</dbReference>
<keyword evidence="2" id="KW-0963">Cytoplasm</keyword>
<dbReference type="InterPro" id="IPR058031">
    <property type="entry name" value="AAA_lid_NorR"/>
</dbReference>
<evidence type="ECO:0000256" key="5">
    <source>
        <dbReference type="ARBA" id="ARBA00022840"/>
    </source>
</evidence>
<sequence length="506" mass="57297">MSNTPLSTSTCCDSRGNRGHVYRQTPALLVHDALGLRLMPKRILIVDDEKVFSGYLDQILTRKGFEVEVANNGEEALAVVEKAEFDLILSDIKMPKMGGIELLRALREKSQTGRNDGLSVAVVMMTAHGSIETAVEAMKIGANDYITKPFNAQEVLMVIDKVFEQRRLQQENQYLRGEVLGKYHVENIISQSPKMERIFELIASVAATDSTVLIQGETGTGKELVAKAIHYSSKRQRNNFIAINCGALADNLLESELFGHEKGAFTGAIRQKIGKFELADEGTLFLDEIGNVSPAMQVKLLRVLQEQQFERVGGIRTIETDVRIIAATNEDLEKAVEEGRFREDLYYRINVIPLVLPPLRQRREDIPLLAKHFVENHSHGRIQAISDEAIQMLMNYDWPGNVRELENIIERSIILERGNTLQHIDLPSRSHRKSGEGTFLDINAELPLEQVRDHAIDLVEKEYMQRILRRYRGSIKRAAEHAGLTTRSIHGKMKKYQLRKEDYKST</sequence>
<feature type="domain" description="Response regulatory" evidence="12">
    <location>
        <begin position="42"/>
        <end position="163"/>
    </location>
</feature>
<dbReference type="Gene3D" id="3.40.50.2300">
    <property type="match status" value="1"/>
</dbReference>
<dbReference type="Gene3D" id="1.10.8.60">
    <property type="match status" value="1"/>
</dbReference>
<evidence type="ECO:0000256" key="8">
    <source>
        <dbReference type="ARBA" id="ARBA00023159"/>
    </source>
</evidence>
<feature type="modified residue" description="4-aspartylphosphate" evidence="10">
    <location>
        <position position="91"/>
    </location>
</feature>
<name>A0A9D5JX14_9BACT</name>
<dbReference type="Gene3D" id="3.40.50.300">
    <property type="entry name" value="P-loop containing nucleotide triphosphate hydrolases"/>
    <property type="match status" value="1"/>
</dbReference>
<evidence type="ECO:0000256" key="6">
    <source>
        <dbReference type="ARBA" id="ARBA00023015"/>
    </source>
</evidence>
<dbReference type="InterPro" id="IPR002197">
    <property type="entry name" value="HTH_Fis"/>
</dbReference>
<dbReference type="FunFam" id="3.40.50.2300:FF:000018">
    <property type="entry name" value="DNA-binding transcriptional regulator NtrC"/>
    <property type="match status" value="1"/>
</dbReference>
<dbReference type="SUPFAM" id="SSF46689">
    <property type="entry name" value="Homeodomain-like"/>
    <property type="match status" value="1"/>
</dbReference>
<evidence type="ECO:0000256" key="10">
    <source>
        <dbReference type="PROSITE-ProRule" id="PRU00169"/>
    </source>
</evidence>
<dbReference type="Gene3D" id="1.10.10.60">
    <property type="entry name" value="Homeodomain-like"/>
    <property type="match status" value="1"/>
</dbReference>
<comment type="subcellular location">
    <subcellularLocation>
        <location evidence="1">Cytoplasm</location>
    </subcellularLocation>
</comment>
<dbReference type="EMBL" id="WJJP01000425">
    <property type="protein sequence ID" value="MBD3325536.1"/>
    <property type="molecule type" value="Genomic_DNA"/>
</dbReference>
<keyword evidence="7" id="KW-0238">DNA-binding</keyword>
<keyword evidence="6" id="KW-0805">Transcription regulation</keyword>
<dbReference type="PROSITE" id="PS00688">
    <property type="entry name" value="SIGMA54_INTERACT_3"/>
    <property type="match status" value="1"/>
</dbReference>
<dbReference type="Pfam" id="PF02954">
    <property type="entry name" value="HTH_8"/>
    <property type="match status" value="1"/>
</dbReference>
<dbReference type="Pfam" id="PF25601">
    <property type="entry name" value="AAA_lid_14"/>
    <property type="match status" value="1"/>
</dbReference>
<dbReference type="PROSITE" id="PS00676">
    <property type="entry name" value="SIGMA54_INTERACT_2"/>
    <property type="match status" value="1"/>
</dbReference>
<dbReference type="Pfam" id="PF00158">
    <property type="entry name" value="Sigma54_activat"/>
    <property type="match status" value="1"/>
</dbReference>
<dbReference type="GO" id="GO:0006355">
    <property type="term" value="P:regulation of DNA-templated transcription"/>
    <property type="evidence" value="ECO:0007669"/>
    <property type="project" value="InterPro"/>
</dbReference>